<comment type="caution">
    <text evidence="1">The sequence shown here is derived from an EMBL/GenBank/DDBJ whole genome shotgun (WGS) entry which is preliminary data.</text>
</comment>
<keyword evidence="2" id="KW-1185">Reference proteome</keyword>
<gene>
    <name evidence="1" type="ORF">NM208_g7623</name>
</gene>
<dbReference type="EMBL" id="JANRMS010000801">
    <property type="protein sequence ID" value="KAJ3534236.1"/>
    <property type="molecule type" value="Genomic_DNA"/>
</dbReference>
<protein>
    <submittedName>
        <fullName evidence="1">Uncharacterized protein</fullName>
    </submittedName>
</protein>
<accession>A0ACC1S8X0</accession>
<name>A0ACC1S8X0_9HYPO</name>
<evidence type="ECO:0000313" key="1">
    <source>
        <dbReference type="EMBL" id="KAJ3534236.1"/>
    </source>
</evidence>
<sequence length="255" mass="27677">MKLGPKPKETSTKCATALEHDPPGQPQQPRTQPKGNHIRHWLVVVGSLATIWATYGLLASNGVFLSFWSSNQLARSPQSSTTWITGVHLFLSLALGYPVGIAFDRYGSTLLMLGGSAFYLAGIFAMAESTKFWHFMVAYGMVAGIGCGVTSTVAISVLSHWFKEKRGLATGIVMLGGSLGGVMFPLTLRPLFQRIGWAWSIRALGIFLSVLVATGVLCIRSHPQVQRMKRAPIKEFFNIAFLLVTVGIAGRSYST</sequence>
<dbReference type="Proteomes" id="UP001148629">
    <property type="component" value="Unassembled WGS sequence"/>
</dbReference>
<reference evidence="1" key="1">
    <citation type="submission" date="2022-08" db="EMBL/GenBank/DDBJ databases">
        <title>Genome Sequence of Fusarium decemcellulare.</title>
        <authorList>
            <person name="Buettner E."/>
        </authorList>
    </citation>
    <scope>NUCLEOTIDE SEQUENCE</scope>
    <source>
        <strain evidence="1">Babe19</strain>
    </source>
</reference>
<proteinExistence type="predicted"/>
<evidence type="ECO:0000313" key="2">
    <source>
        <dbReference type="Proteomes" id="UP001148629"/>
    </source>
</evidence>
<organism evidence="1 2">
    <name type="scientific">Fusarium decemcellulare</name>
    <dbReference type="NCBI Taxonomy" id="57161"/>
    <lineage>
        <taxon>Eukaryota</taxon>
        <taxon>Fungi</taxon>
        <taxon>Dikarya</taxon>
        <taxon>Ascomycota</taxon>
        <taxon>Pezizomycotina</taxon>
        <taxon>Sordariomycetes</taxon>
        <taxon>Hypocreomycetidae</taxon>
        <taxon>Hypocreales</taxon>
        <taxon>Nectriaceae</taxon>
        <taxon>Fusarium</taxon>
        <taxon>Fusarium decemcellulare species complex</taxon>
    </lineage>
</organism>